<dbReference type="AlphaFoldDB" id="A0A317VI61"/>
<dbReference type="SUPFAM" id="SSF75005">
    <property type="entry name" value="Arabinanase/levansucrase/invertase"/>
    <property type="match status" value="1"/>
</dbReference>
<dbReference type="InterPro" id="IPR013189">
    <property type="entry name" value="Glyco_hydro_32_C"/>
</dbReference>
<dbReference type="InterPro" id="IPR001362">
    <property type="entry name" value="Glyco_hydro_32"/>
</dbReference>
<feature type="domain" description="Glycosyl hydrolase family 32 N-terminal" evidence="6">
    <location>
        <begin position="19"/>
        <end position="362"/>
    </location>
</feature>
<dbReference type="GeneID" id="37117368"/>
<comment type="similarity">
    <text evidence="1 5">Belongs to the glycosyl hydrolase 32 family.</text>
</comment>
<evidence type="ECO:0000313" key="9">
    <source>
        <dbReference type="Proteomes" id="UP000246702"/>
    </source>
</evidence>
<keyword evidence="2" id="KW-0732">Signal</keyword>
<keyword evidence="9" id="KW-1185">Reference proteome</keyword>
<dbReference type="OrthoDB" id="202537at2759"/>
<protein>
    <submittedName>
        <fullName evidence="8">Arabinanase/levansucrase/invertase</fullName>
    </submittedName>
</protein>
<dbReference type="STRING" id="1450535.A0A317VI61"/>
<dbReference type="PANTHER" id="PTHR42800">
    <property type="entry name" value="EXOINULINASE INUD (AFU_ORTHOLOGUE AFUA_5G00480)"/>
    <property type="match status" value="1"/>
</dbReference>
<dbReference type="Gene3D" id="2.60.120.560">
    <property type="entry name" value="Exo-inulinase, domain 1"/>
    <property type="match status" value="1"/>
</dbReference>
<organism evidence="8 9">
    <name type="scientific">Aspergillus sclerotioniger CBS 115572</name>
    <dbReference type="NCBI Taxonomy" id="1450535"/>
    <lineage>
        <taxon>Eukaryota</taxon>
        <taxon>Fungi</taxon>
        <taxon>Dikarya</taxon>
        <taxon>Ascomycota</taxon>
        <taxon>Pezizomycotina</taxon>
        <taxon>Eurotiomycetes</taxon>
        <taxon>Eurotiomycetidae</taxon>
        <taxon>Eurotiales</taxon>
        <taxon>Aspergillaceae</taxon>
        <taxon>Aspergillus</taxon>
        <taxon>Aspergillus subgen. Circumdati</taxon>
    </lineage>
</organism>
<dbReference type="GO" id="GO:0005737">
    <property type="term" value="C:cytoplasm"/>
    <property type="evidence" value="ECO:0007669"/>
    <property type="project" value="TreeGrafter"/>
</dbReference>
<comment type="caution">
    <text evidence="8">The sequence shown here is derived from an EMBL/GenBank/DDBJ whole genome shotgun (WGS) entry which is preliminary data.</text>
</comment>
<keyword evidence="4 5" id="KW-0326">Glycosidase</keyword>
<evidence type="ECO:0000256" key="1">
    <source>
        <dbReference type="ARBA" id="ARBA00009902"/>
    </source>
</evidence>
<evidence type="ECO:0000256" key="2">
    <source>
        <dbReference type="ARBA" id="ARBA00022729"/>
    </source>
</evidence>
<dbReference type="SUPFAM" id="SSF49899">
    <property type="entry name" value="Concanavalin A-like lectins/glucanases"/>
    <property type="match status" value="1"/>
</dbReference>
<proteinExistence type="inferred from homology"/>
<dbReference type="FunFam" id="2.115.10.20:FF:000011">
    <property type="entry name" value="Glycosyl hydrolases family 32 superfamily"/>
    <property type="match status" value="1"/>
</dbReference>
<dbReference type="Pfam" id="PF00251">
    <property type="entry name" value="Glyco_hydro_32N"/>
    <property type="match status" value="1"/>
</dbReference>
<name>A0A317VI61_9EURO</name>
<evidence type="ECO:0000259" key="7">
    <source>
        <dbReference type="Pfam" id="PF08244"/>
    </source>
</evidence>
<dbReference type="CDD" id="cd18621">
    <property type="entry name" value="GH32_XdINV-like"/>
    <property type="match status" value="1"/>
</dbReference>
<accession>A0A317VI61</accession>
<evidence type="ECO:0000313" key="8">
    <source>
        <dbReference type="EMBL" id="PWY71530.1"/>
    </source>
</evidence>
<keyword evidence="3 5" id="KW-0378">Hydrolase</keyword>
<dbReference type="PANTHER" id="PTHR42800:SF3">
    <property type="entry name" value="GLYCOSYL HYDROLASE FAMILY 32 N-TERMINAL DOMAIN-CONTAINING PROTEIN"/>
    <property type="match status" value="1"/>
</dbReference>
<dbReference type="Proteomes" id="UP000246702">
    <property type="component" value="Unassembled WGS sequence"/>
</dbReference>
<reference evidence="8 9" key="1">
    <citation type="submission" date="2016-12" db="EMBL/GenBank/DDBJ databases">
        <title>The genomes of Aspergillus section Nigri reveals drivers in fungal speciation.</title>
        <authorList>
            <consortium name="DOE Joint Genome Institute"/>
            <person name="Vesth T.C."/>
            <person name="Nybo J."/>
            <person name="Theobald S."/>
            <person name="Brandl J."/>
            <person name="Frisvad J.C."/>
            <person name="Nielsen K.F."/>
            <person name="Lyhne E.K."/>
            <person name="Kogle M.E."/>
            <person name="Kuo A."/>
            <person name="Riley R."/>
            <person name="Clum A."/>
            <person name="Nolan M."/>
            <person name="Lipzen A."/>
            <person name="Salamov A."/>
            <person name="Henrissat B."/>
            <person name="Wiebenga A."/>
            <person name="De Vries R.P."/>
            <person name="Grigoriev I.V."/>
            <person name="Mortensen U.H."/>
            <person name="Andersen M.R."/>
            <person name="Baker S.E."/>
        </authorList>
    </citation>
    <scope>NUCLEOTIDE SEQUENCE [LARGE SCALE GENOMIC DNA]</scope>
    <source>
        <strain evidence="8 9">CBS 115572</strain>
    </source>
</reference>
<sequence length="584" mass="65586">MDQKVPHSDDAQQWRPSYHITAPRGWLNDPCGLGYDSATGLYHLSFQWNPKGNDWGNISWGCCVSTDLLTWKIFPEPCLEPSTEYDRCGVFTGCLQPTAVNGAPNALTVVYTSVGHLLIHYTLPYVPGSESVSLATSQDQGKTWQRLDCNPVLLRPPTTLTVTGWRDPFIGRWQIMPEQPGASDLCGFISGGITGKTPTAFAYSINPHDLRQWTYLGPLVHVGLNFRPSRWSGDLEVNWEVVNWVPMTDDESTTRYFILMGAEGCLVSGKYGKRIPRAQLWMSIKPCSRAQQHSATDALSTYAFSGIFDHGCCYAANSFWDPITAQHIVYCWITEEDLPDDLRHQQDWSGILSIPRVAKLTTLHHVRRARHSELSAITSIETQRETKHTSTVRTLGIRPDPRLEGLRNEKNRIHVDSLTLEKHGDYTSPFDTHLSLMTSRWEVHAEFSVSTQCSAVGLEIQHGGNAQHRTILFWEPSSETFTIQRPPPHDSRINHDPESAPHTLFTFETLSGEQGEETLRIHAFWDTSVLEVFVNERTVISTRIYILPDQARCSGLRFFAEGETGSPPAVLLQADGWDGLGVSQ</sequence>
<dbReference type="SMART" id="SM00640">
    <property type="entry name" value="Glyco_32"/>
    <property type="match status" value="1"/>
</dbReference>
<dbReference type="Gene3D" id="2.115.10.20">
    <property type="entry name" value="Glycosyl hydrolase domain, family 43"/>
    <property type="match status" value="1"/>
</dbReference>
<evidence type="ECO:0000256" key="4">
    <source>
        <dbReference type="ARBA" id="ARBA00023295"/>
    </source>
</evidence>
<evidence type="ECO:0000256" key="3">
    <source>
        <dbReference type="ARBA" id="ARBA00022801"/>
    </source>
</evidence>
<gene>
    <name evidence="8" type="ORF">BO94DRAFT_578724</name>
</gene>
<evidence type="ECO:0000256" key="5">
    <source>
        <dbReference type="RuleBase" id="RU362110"/>
    </source>
</evidence>
<dbReference type="EMBL" id="MSFK01000036">
    <property type="protein sequence ID" value="PWY71530.1"/>
    <property type="molecule type" value="Genomic_DNA"/>
</dbReference>
<dbReference type="GO" id="GO:0005987">
    <property type="term" value="P:sucrose catabolic process"/>
    <property type="evidence" value="ECO:0007669"/>
    <property type="project" value="TreeGrafter"/>
</dbReference>
<evidence type="ECO:0000259" key="6">
    <source>
        <dbReference type="Pfam" id="PF00251"/>
    </source>
</evidence>
<dbReference type="InterPro" id="IPR023296">
    <property type="entry name" value="Glyco_hydro_beta-prop_sf"/>
</dbReference>
<dbReference type="InterPro" id="IPR013148">
    <property type="entry name" value="Glyco_hydro_32_N"/>
</dbReference>
<feature type="domain" description="Glycosyl hydrolase family 32 C-terminal" evidence="7">
    <location>
        <begin position="405"/>
        <end position="565"/>
    </location>
</feature>
<dbReference type="GO" id="GO:0004575">
    <property type="term" value="F:sucrose alpha-glucosidase activity"/>
    <property type="evidence" value="ECO:0007669"/>
    <property type="project" value="TreeGrafter"/>
</dbReference>
<dbReference type="InterPro" id="IPR013320">
    <property type="entry name" value="ConA-like_dom_sf"/>
</dbReference>
<dbReference type="Pfam" id="PF08244">
    <property type="entry name" value="Glyco_hydro_32C"/>
    <property type="match status" value="1"/>
</dbReference>
<dbReference type="RefSeq" id="XP_025462928.1">
    <property type="nucleotide sequence ID" value="XM_025615225.1"/>
</dbReference>